<evidence type="ECO:0000256" key="2">
    <source>
        <dbReference type="ARBA" id="ARBA00011255"/>
    </source>
</evidence>
<dbReference type="Pfam" id="PF02465">
    <property type="entry name" value="FliD_N"/>
    <property type="match status" value="1"/>
</dbReference>
<dbReference type="KEGG" id="vpi:BW732_10550"/>
<dbReference type="Pfam" id="PF07195">
    <property type="entry name" value="FliD_C"/>
    <property type="match status" value="1"/>
</dbReference>
<dbReference type="OrthoDB" id="9776025at2"/>
<dbReference type="RefSeq" id="WP_077276685.1">
    <property type="nucleotide sequence ID" value="NZ_CP019609.1"/>
</dbReference>
<evidence type="ECO:0000313" key="7">
    <source>
        <dbReference type="Proteomes" id="UP000188246"/>
    </source>
</evidence>
<evidence type="ECO:0000256" key="5">
    <source>
        <dbReference type="RuleBase" id="RU362066"/>
    </source>
</evidence>
<dbReference type="PANTHER" id="PTHR30288:SF0">
    <property type="entry name" value="FLAGELLAR HOOK-ASSOCIATED PROTEIN 2"/>
    <property type="match status" value="1"/>
</dbReference>
<sequence>MANVSSATGISSTLGSYSGITSKEIDQMIEASSLPLLKLNNQKSKINEQQNAWKDVKLRLNTFLSKIEALQKNDTFNSKKITSSDDKKVSVTATDKAANDNYRVTVQELATASKLTSGKIPALENKTIYDALNVSGDLVIKGKDGKETAISLETTDGLKELTIKINNQSKETGVKATIVDSRLVLSNVETGKADFSVADNDLAKTLNLSGTESHFELGKNAEFTIDGMKVERSSNKISDVVEHVTFELKAKTSDEVSLGLVQDHDKSVSAAKDLVEQYNNVMTFIDEKLSVGDPSKKGNKTGALSGDSSLIRLQSALRTMMTAAVPNSGNTTINKPKDIGISSVDRTSTLKFDEEAFKKALEKDPQAVQNFFSTTITSKDPVDGTTITTESGYMKGLKELTNSFITDDKDKKSVYTTKTSTFDLTLKDIDSRIDKFTEQIDKKRDYYVRTFTRLDQIMMQAEEQMSYLQSQLQSFMPQ</sequence>
<dbReference type="InterPro" id="IPR003481">
    <property type="entry name" value="FliD_N"/>
</dbReference>
<evidence type="ECO:0000256" key="1">
    <source>
        <dbReference type="ARBA" id="ARBA00009764"/>
    </source>
</evidence>
<keyword evidence="3" id="KW-0175">Coiled coil</keyword>
<dbReference type="EMBL" id="CP019609">
    <property type="protein sequence ID" value="AQP54597.1"/>
    <property type="molecule type" value="Genomic_DNA"/>
</dbReference>
<keyword evidence="4 5" id="KW-0975">Bacterial flagellum</keyword>
<keyword evidence="5" id="KW-0964">Secreted</keyword>
<dbReference type="GO" id="GO:0009424">
    <property type="term" value="C:bacterial-type flagellum hook"/>
    <property type="evidence" value="ECO:0007669"/>
    <property type="project" value="UniProtKB-UniRule"/>
</dbReference>
<dbReference type="AlphaFoldDB" id="A0A1Q2D8A4"/>
<dbReference type="InterPro" id="IPR010809">
    <property type="entry name" value="FliD_C"/>
</dbReference>
<dbReference type="GO" id="GO:0005576">
    <property type="term" value="C:extracellular region"/>
    <property type="evidence" value="ECO:0007669"/>
    <property type="project" value="UniProtKB-SubCell"/>
</dbReference>
<comment type="subunit">
    <text evidence="2 5">Homopentamer.</text>
</comment>
<dbReference type="InterPro" id="IPR010810">
    <property type="entry name" value="Flagellin_hook_IN_motif"/>
</dbReference>
<comment type="subcellular location">
    <subcellularLocation>
        <location evidence="5">Secreted</location>
    </subcellularLocation>
    <subcellularLocation>
        <location evidence="5">Bacterial flagellum</location>
    </subcellularLocation>
</comment>
<evidence type="ECO:0000256" key="4">
    <source>
        <dbReference type="ARBA" id="ARBA00023143"/>
    </source>
</evidence>
<evidence type="ECO:0000313" key="6">
    <source>
        <dbReference type="EMBL" id="AQP54597.1"/>
    </source>
</evidence>
<reference evidence="6 7" key="1">
    <citation type="journal article" date="2010" name="Int. J. Syst. Evol. Microbiol.">
        <title>Vagococcus penaei sp. nov., isolated from spoilage microbiota of cooked shrimp (Penaeus vannamei).</title>
        <authorList>
            <person name="Jaffres E."/>
            <person name="Prevost H."/>
            <person name="Rossero A."/>
            <person name="Joffraud J.J."/>
            <person name="Dousset X."/>
        </authorList>
    </citation>
    <scope>NUCLEOTIDE SEQUENCE [LARGE SCALE GENOMIC DNA]</scope>
    <source>
        <strain evidence="6 7">CD276</strain>
    </source>
</reference>
<dbReference type="GO" id="GO:0071973">
    <property type="term" value="P:bacterial-type flagellum-dependent cell motility"/>
    <property type="evidence" value="ECO:0007669"/>
    <property type="project" value="TreeGrafter"/>
</dbReference>
<dbReference type="GO" id="GO:0007155">
    <property type="term" value="P:cell adhesion"/>
    <property type="evidence" value="ECO:0007669"/>
    <property type="project" value="InterPro"/>
</dbReference>
<name>A0A1Q2D8A4_9ENTE</name>
<evidence type="ECO:0000256" key="3">
    <source>
        <dbReference type="ARBA" id="ARBA00023054"/>
    </source>
</evidence>
<dbReference type="GO" id="GO:0009421">
    <property type="term" value="C:bacterial-type flagellum filament cap"/>
    <property type="evidence" value="ECO:0007669"/>
    <property type="project" value="InterPro"/>
</dbReference>
<comment type="similarity">
    <text evidence="1 5">Belongs to the FliD family.</text>
</comment>
<dbReference type="Proteomes" id="UP000188246">
    <property type="component" value="Chromosome"/>
</dbReference>
<dbReference type="InterPro" id="IPR040026">
    <property type="entry name" value="FliD"/>
</dbReference>
<dbReference type="Pfam" id="PF07196">
    <property type="entry name" value="Flagellin_IN"/>
    <property type="match status" value="1"/>
</dbReference>
<dbReference type="Gene3D" id="3.30.70.2120">
    <property type="match status" value="1"/>
</dbReference>
<proteinExistence type="inferred from homology"/>
<dbReference type="STRING" id="633807.BW732_10550"/>
<keyword evidence="7" id="KW-1185">Reference proteome</keyword>
<gene>
    <name evidence="6" type="ORF">BW732_10550</name>
</gene>
<accession>A0A1Q2D8A4</accession>
<organism evidence="6 7">
    <name type="scientific">Vagococcus penaei</name>
    <dbReference type="NCBI Taxonomy" id="633807"/>
    <lineage>
        <taxon>Bacteria</taxon>
        <taxon>Bacillati</taxon>
        <taxon>Bacillota</taxon>
        <taxon>Bacilli</taxon>
        <taxon>Lactobacillales</taxon>
        <taxon>Enterococcaceae</taxon>
        <taxon>Vagococcus</taxon>
    </lineage>
</organism>
<comment type="function">
    <text evidence="5">Required for morphogenesis and for the elongation of the flagellar filament by facilitating polymerization of the flagellin monomers at the tip of growing filament. Forms a capping structure, which prevents flagellin subunits (transported through the central channel of the flagellum) from leaking out without polymerization at the distal end.</text>
</comment>
<protein>
    <recommendedName>
        <fullName evidence="5">Flagellar hook-associated protein 2</fullName>
        <shortName evidence="5">HAP2</shortName>
    </recommendedName>
    <alternativeName>
        <fullName evidence="5">Flagellar cap protein</fullName>
    </alternativeName>
</protein>
<dbReference type="PANTHER" id="PTHR30288">
    <property type="entry name" value="FLAGELLAR CAP/ASSEMBLY PROTEIN FLID"/>
    <property type="match status" value="1"/>
</dbReference>